<name>A0A0X8X4T2_9SPHI</name>
<dbReference type="KEGG" id="mgot:MgSA37_03279"/>
<keyword evidence="2" id="KW-1185">Reference proteome</keyword>
<dbReference type="RefSeq" id="WP_096353276.1">
    <property type="nucleotide sequence ID" value="NZ_AP017313.1"/>
</dbReference>
<proteinExistence type="predicted"/>
<sequence length="107" mass="12177">MKIVKVTYTTTAGYAEQNQRNIKKVMSDLQELAHPGIFYHVCMGADGKSFTHTAFFSTEEYQQILFDLVSFQTFQSELKQSGLDSPPKQEFLTLVGSSKQIFNEKIN</sequence>
<organism evidence="1 2">
    <name type="scientific">Mucilaginibacter gotjawali</name>
    <dbReference type="NCBI Taxonomy" id="1550579"/>
    <lineage>
        <taxon>Bacteria</taxon>
        <taxon>Pseudomonadati</taxon>
        <taxon>Bacteroidota</taxon>
        <taxon>Sphingobacteriia</taxon>
        <taxon>Sphingobacteriales</taxon>
        <taxon>Sphingobacteriaceae</taxon>
        <taxon>Mucilaginibacter</taxon>
    </lineage>
</organism>
<dbReference type="Proteomes" id="UP000218263">
    <property type="component" value="Chromosome"/>
</dbReference>
<reference evidence="1 2" key="1">
    <citation type="submission" date="2015-12" db="EMBL/GenBank/DDBJ databases">
        <title>Genome sequence of Mucilaginibacter gotjawali.</title>
        <authorList>
            <person name="Lee J.S."/>
            <person name="Lee K.C."/>
            <person name="Kim K.K."/>
            <person name="Lee B.W."/>
        </authorList>
    </citation>
    <scope>NUCLEOTIDE SEQUENCE [LARGE SCALE GENOMIC DNA]</scope>
    <source>
        <strain evidence="1 2">SA3-7</strain>
    </source>
</reference>
<evidence type="ECO:0000313" key="1">
    <source>
        <dbReference type="EMBL" id="BAU55098.1"/>
    </source>
</evidence>
<dbReference type="AlphaFoldDB" id="A0A0X8X4T2"/>
<gene>
    <name evidence="1" type="ORF">MgSA37_03279</name>
</gene>
<evidence type="ECO:0000313" key="2">
    <source>
        <dbReference type="Proteomes" id="UP000218263"/>
    </source>
</evidence>
<accession>A0A0X8X4T2</accession>
<dbReference type="OrthoDB" id="8481042at2"/>
<protein>
    <submittedName>
        <fullName evidence="1">Uncharacterized protein</fullName>
    </submittedName>
</protein>
<dbReference type="EMBL" id="AP017313">
    <property type="protein sequence ID" value="BAU55098.1"/>
    <property type="molecule type" value="Genomic_DNA"/>
</dbReference>